<evidence type="ECO:0000313" key="6">
    <source>
        <dbReference type="EMBL" id="NOU67913.1"/>
    </source>
</evidence>
<dbReference type="PANTHER" id="PTHR30055:SF234">
    <property type="entry name" value="HTH-TYPE TRANSCRIPTIONAL REGULATOR BETI"/>
    <property type="match status" value="1"/>
</dbReference>
<dbReference type="EMBL" id="WHNY01000075">
    <property type="protein sequence ID" value="NOU67913.1"/>
    <property type="molecule type" value="Genomic_DNA"/>
</dbReference>
<keyword evidence="1" id="KW-0805">Transcription regulation</keyword>
<keyword evidence="3" id="KW-0804">Transcription</keyword>
<evidence type="ECO:0000259" key="5">
    <source>
        <dbReference type="PROSITE" id="PS50977"/>
    </source>
</evidence>
<dbReference type="PROSITE" id="PS50977">
    <property type="entry name" value="HTH_TETR_2"/>
    <property type="match status" value="1"/>
</dbReference>
<dbReference type="InterPro" id="IPR050109">
    <property type="entry name" value="HTH-type_TetR-like_transc_reg"/>
</dbReference>
<dbReference type="SUPFAM" id="SSF46689">
    <property type="entry name" value="Homeodomain-like"/>
    <property type="match status" value="1"/>
</dbReference>
<feature type="DNA-binding region" description="H-T-H motif" evidence="4">
    <location>
        <begin position="81"/>
        <end position="100"/>
    </location>
</feature>
<feature type="domain" description="HTH tetR-type" evidence="5">
    <location>
        <begin position="58"/>
        <end position="118"/>
    </location>
</feature>
<gene>
    <name evidence="6" type="ORF">GC096_28200</name>
</gene>
<accession>A0ABX1XJ30</accession>
<evidence type="ECO:0000313" key="7">
    <source>
        <dbReference type="Proteomes" id="UP000653578"/>
    </source>
</evidence>
<comment type="caution">
    <text evidence="6">The sequence shown here is derived from an EMBL/GenBank/DDBJ whole genome shotgun (WGS) entry which is preliminary data.</text>
</comment>
<dbReference type="Proteomes" id="UP000653578">
    <property type="component" value="Unassembled WGS sequence"/>
</dbReference>
<protein>
    <submittedName>
        <fullName evidence="6">TetR family transcriptional regulator</fullName>
    </submittedName>
</protein>
<reference evidence="6 7" key="1">
    <citation type="submission" date="2019-10" db="EMBL/GenBank/DDBJ databases">
        <title>Description of Paenibacillus humi sp. nov.</title>
        <authorList>
            <person name="Carlier A."/>
            <person name="Qi S."/>
        </authorList>
    </citation>
    <scope>NUCLEOTIDE SEQUENCE [LARGE SCALE GENOMIC DNA]</scope>
    <source>
        <strain evidence="6 7">LMG 31461</strain>
    </source>
</reference>
<dbReference type="InterPro" id="IPR001647">
    <property type="entry name" value="HTH_TetR"/>
</dbReference>
<evidence type="ECO:0000256" key="1">
    <source>
        <dbReference type="ARBA" id="ARBA00023015"/>
    </source>
</evidence>
<evidence type="ECO:0000256" key="2">
    <source>
        <dbReference type="ARBA" id="ARBA00023125"/>
    </source>
</evidence>
<dbReference type="Gene3D" id="1.10.357.10">
    <property type="entry name" value="Tetracycline Repressor, domain 2"/>
    <property type="match status" value="1"/>
</dbReference>
<organism evidence="6 7">
    <name type="scientific">Paenibacillus plantarum</name>
    <dbReference type="NCBI Taxonomy" id="2654975"/>
    <lineage>
        <taxon>Bacteria</taxon>
        <taxon>Bacillati</taxon>
        <taxon>Bacillota</taxon>
        <taxon>Bacilli</taxon>
        <taxon>Bacillales</taxon>
        <taxon>Paenibacillaceae</taxon>
        <taxon>Paenibacillus</taxon>
    </lineage>
</organism>
<dbReference type="InterPro" id="IPR009057">
    <property type="entry name" value="Homeodomain-like_sf"/>
</dbReference>
<evidence type="ECO:0000256" key="3">
    <source>
        <dbReference type="ARBA" id="ARBA00023163"/>
    </source>
</evidence>
<keyword evidence="7" id="KW-1185">Reference proteome</keyword>
<dbReference type="Pfam" id="PF00440">
    <property type="entry name" value="TetR_N"/>
    <property type="match status" value="1"/>
</dbReference>
<sequence length="245" mass="28022">MSATSYYGQLSAKSNKFFMDDLSTRRNENMTHPEDHQGICELIKEAIPPSSRRGERDTEYRRRILSAARTLLETNEIESVTMHQIAKESGVGQGTLYRRYTHIGDVCSDLIKSTTNRFIDTMEEKYRIAGPVESGLAQLSACIHDVIDFVDEHVSLLSVISSMHADKRNYSIHKKPFFVRLHNILAPLIQYAIQNGEIEDIDVTLTINTLLISLFPEQYTYHRDVLGYTKQQFTEGICRLFVKGI</sequence>
<keyword evidence="2 4" id="KW-0238">DNA-binding</keyword>
<dbReference type="PANTHER" id="PTHR30055">
    <property type="entry name" value="HTH-TYPE TRANSCRIPTIONAL REGULATOR RUTR"/>
    <property type="match status" value="1"/>
</dbReference>
<name>A0ABX1XJ30_9BACL</name>
<proteinExistence type="predicted"/>
<dbReference type="Gene3D" id="1.10.10.60">
    <property type="entry name" value="Homeodomain-like"/>
    <property type="match status" value="1"/>
</dbReference>
<evidence type="ECO:0000256" key="4">
    <source>
        <dbReference type="PROSITE-ProRule" id="PRU00335"/>
    </source>
</evidence>